<name>A0A347UG30_9RHOB</name>
<protein>
    <submittedName>
        <fullName evidence="4">Conjugal transfer protein TraA</fullName>
    </submittedName>
</protein>
<evidence type="ECO:0000313" key="4">
    <source>
        <dbReference type="EMBL" id="AXX97808.1"/>
    </source>
</evidence>
<dbReference type="GO" id="GO:0005524">
    <property type="term" value="F:ATP binding"/>
    <property type="evidence" value="ECO:0007669"/>
    <property type="project" value="UniProtKB-KW"/>
</dbReference>
<dbReference type="GO" id="GO:0003678">
    <property type="term" value="F:DNA helicase activity"/>
    <property type="evidence" value="ECO:0007669"/>
    <property type="project" value="UniProtKB-ARBA"/>
</dbReference>
<dbReference type="SUPFAM" id="SSF52540">
    <property type="entry name" value="P-loop containing nucleoside triphosphate hydrolases"/>
    <property type="match status" value="2"/>
</dbReference>
<organism evidence="4 5">
    <name type="scientific">Profundibacter amoris</name>
    <dbReference type="NCBI Taxonomy" id="2171755"/>
    <lineage>
        <taxon>Bacteria</taxon>
        <taxon>Pseudomonadati</taxon>
        <taxon>Pseudomonadota</taxon>
        <taxon>Alphaproteobacteria</taxon>
        <taxon>Rhodobacterales</taxon>
        <taxon>Paracoccaceae</taxon>
        <taxon>Profundibacter</taxon>
    </lineage>
</organism>
<sequence>MILKASQRGGGMQLAVHLLKPENEHVELLEISGFVADDLAGAFKEVYAISKGTRCKQFLFSLSLNPPEMENAPVEVFEDVIARIEAKMGLAGQPRAIVFHEKQGRRHAHCVWSRIDAAKMKAINLPHFKLKLTELSRQIYLEQGWDMPRGLEDFAERDPLNYSQAEAQQAKRVKRDARALKEMFQKCWVGSDSRAAFTHALKEQGFILARGSRRGFVAVDAAGEVYAIARWVGVKIKEVRARLGDLEDLPNVEEAIAVLSRSFDVENFEAQQQAALQAERRKEILEQKRGSLVAVQRDEREVLRDMQQTRLAVEVAARMASLPTGLKASWAKMTGAYQRLCAENEALINEALRRDRRGQHDIIQRHLKARRALQHEFEQLEYHRELNAKSAQREIGTRLPDVEFTPEPVPLRPEYDLAQPLIIQPDENTLSIAEKVARDPAHILEVIADKKEAFTRADILRALVQYIPDPTNLRIAADAVLRSPDLVEVKAGSEPRYSTQEFVSIKATLSANARIMASSSAPYVARNHIDTAIFKENVVLQKSVGASLSAEQETAIRHVLTSGQLSCVIGLAGAGKSTMLSAARYAWEKQGFEVIGAALSGKAADGLETASGIESRTLASLEYSWKNGYNLLTRNSVLVIDEAGMVGTKQLARFVSAVKKSGATLILIGDPEQLQPIQAGRPFKDIAQENGAARLSEIRRQRQEWQRHASRNLAEGRCADAIGTYWQQGFVSTAVDTPEAIAKLAQDYVTDMELNGVGVSRLALTHRRKDVHAINQAIRSLRKSGGDLAVETLFQTDHGPRAFAAGDRIVFTRNDRDLGVKNGSFGMVEEIDNGQLRVRMDTDGSDKARSVTIMPDNYAAFDHGYACTIHKSQGATVDNAYVLDSNTMDHHLSYVAMTRHRDEMRLYGDPAALRRLEHNHDWSTIRVGDIRKHSGPDR</sequence>
<dbReference type="Gene3D" id="2.30.30.940">
    <property type="match status" value="1"/>
</dbReference>
<keyword evidence="2" id="KW-0067">ATP-binding</keyword>
<dbReference type="InterPro" id="IPR005094">
    <property type="entry name" value="Endonuclease_MobA/VirD2"/>
</dbReference>
<dbReference type="EMBL" id="CP032125">
    <property type="protein sequence ID" value="AXX97808.1"/>
    <property type="molecule type" value="Genomic_DNA"/>
</dbReference>
<dbReference type="OrthoDB" id="1826980at2"/>
<evidence type="ECO:0000313" key="5">
    <source>
        <dbReference type="Proteomes" id="UP000261704"/>
    </source>
</evidence>
<feature type="domain" description="MobA/VirD2-like nuclease" evidence="3">
    <location>
        <begin position="19"/>
        <end position="145"/>
    </location>
</feature>
<dbReference type="PANTHER" id="PTHR43788">
    <property type="entry name" value="DNA2/NAM7 HELICASE FAMILY MEMBER"/>
    <property type="match status" value="1"/>
</dbReference>
<dbReference type="Pfam" id="PF03432">
    <property type="entry name" value="Relaxase"/>
    <property type="match status" value="1"/>
</dbReference>
<dbReference type="RefSeq" id="WP_118942465.1">
    <property type="nucleotide sequence ID" value="NZ_CP032125.1"/>
</dbReference>
<evidence type="ECO:0000259" key="3">
    <source>
        <dbReference type="Pfam" id="PF03432"/>
    </source>
</evidence>
<gene>
    <name evidence="4" type="ORF">BAR1_07630</name>
</gene>
<dbReference type="Pfam" id="PF13604">
    <property type="entry name" value="AAA_30"/>
    <property type="match status" value="1"/>
</dbReference>
<evidence type="ECO:0000256" key="1">
    <source>
        <dbReference type="ARBA" id="ARBA00022741"/>
    </source>
</evidence>
<dbReference type="PANTHER" id="PTHR43788:SF6">
    <property type="entry name" value="DNA HELICASE B"/>
    <property type="match status" value="1"/>
</dbReference>
<dbReference type="AlphaFoldDB" id="A0A347UG30"/>
<reference evidence="4 5" key="1">
    <citation type="submission" date="2018-09" db="EMBL/GenBank/DDBJ databases">
        <title>Profundibacter amoris BAR1 gen. nov., sp. nov., a new member of the Roseobacter clade isolated at Lokis Castle Vent Field on the Arctic Mid-Oceanic Ridge.</title>
        <authorList>
            <person name="Le Moine Bauer S."/>
            <person name="Sjoeberg A.G."/>
            <person name="L'Haridon S."/>
            <person name="Stokke R."/>
            <person name="Roalkvam I."/>
            <person name="Steen I.H."/>
            <person name="Dahle H."/>
        </authorList>
    </citation>
    <scope>NUCLEOTIDE SEQUENCE [LARGE SCALE GENOMIC DNA]</scope>
    <source>
        <strain evidence="4 5">BAR1</strain>
    </source>
</reference>
<proteinExistence type="predicted"/>
<dbReference type="CDD" id="cd18809">
    <property type="entry name" value="SF1_C_RecD"/>
    <property type="match status" value="1"/>
</dbReference>
<dbReference type="InterPro" id="IPR027417">
    <property type="entry name" value="P-loop_NTPase"/>
</dbReference>
<dbReference type="InterPro" id="IPR050534">
    <property type="entry name" value="Coronavir_polyprotein_1ab"/>
</dbReference>
<dbReference type="CDD" id="cd17933">
    <property type="entry name" value="DEXSc_RecD-like"/>
    <property type="match status" value="1"/>
</dbReference>
<dbReference type="KEGG" id="pamo:BAR1_07630"/>
<keyword evidence="1" id="KW-0547">Nucleotide-binding</keyword>
<accession>A0A347UG30</accession>
<keyword evidence="5" id="KW-1185">Reference proteome</keyword>
<dbReference type="Gene3D" id="3.40.50.300">
    <property type="entry name" value="P-loop containing nucleotide triphosphate hydrolases"/>
    <property type="match status" value="2"/>
</dbReference>
<evidence type="ECO:0000256" key="2">
    <source>
        <dbReference type="ARBA" id="ARBA00022840"/>
    </source>
</evidence>
<dbReference type="Proteomes" id="UP000261704">
    <property type="component" value="Chromosome"/>
</dbReference>